<accession>A0ACC0YHM0</accession>
<reference evidence="2" key="1">
    <citation type="journal article" date="2023" name="G3 (Bethesda)">
        <title>Genome assembly and association tests identify interacting loci associated with vigor, precocity, and sex in interspecific pistachio rootstocks.</title>
        <authorList>
            <person name="Palmer W."/>
            <person name="Jacygrad E."/>
            <person name="Sagayaradj S."/>
            <person name="Cavanaugh K."/>
            <person name="Han R."/>
            <person name="Bertier L."/>
            <person name="Beede B."/>
            <person name="Kafkas S."/>
            <person name="Golino D."/>
            <person name="Preece J."/>
            <person name="Michelmore R."/>
        </authorList>
    </citation>
    <scope>NUCLEOTIDE SEQUENCE [LARGE SCALE GENOMIC DNA]</scope>
</reference>
<gene>
    <name evidence="1" type="ORF">Pint_24606</name>
</gene>
<dbReference type="EMBL" id="CM047742">
    <property type="protein sequence ID" value="KAJ0035755.1"/>
    <property type="molecule type" value="Genomic_DNA"/>
</dbReference>
<comment type="caution">
    <text evidence="1">The sequence shown here is derived from an EMBL/GenBank/DDBJ whole genome shotgun (WGS) entry which is preliminary data.</text>
</comment>
<evidence type="ECO:0000313" key="1">
    <source>
        <dbReference type="EMBL" id="KAJ0035755.1"/>
    </source>
</evidence>
<keyword evidence="2" id="KW-1185">Reference proteome</keyword>
<proteinExistence type="predicted"/>
<name>A0ACC0YHM0_9ROSI</name>
<evidence type="ECO:0000313" key="2">
    <source>
        <dbReference type="Proteomes" id="UP001163603"/>
    </source>
</evidence>
<protein>
    <submittedName>
        <fullName evidence="1">Uncharacterized protein</fullName>
    </submittedName>
</protein>
<sequence length="237" mass="27166">MRLPSSISRLQNLQTLKLSSCKMLEKLPRDMRKMTMLENFPTAGSPPGFSNATNFVQIRDRLRKQVLVPLHKVLQLPEVCVALGVLVSELSEEAWKGKLITFSAEPRLHLIEGDGLKSKTDFVRSIWSGGGNTDLQKVFDGMLEIAVEEKLSEDQMIKRLFVFSDMEVDEASCCTYEIEYNIDGNMDFKGGKERWRKSWETDYEVIQKRFKECGYNKVPEIVFWNLRNSSSTPVMAI</sequence>
<organism evidence="1 2">
    <name type="scientific">Pistacia integerrima</name>
    <dbReference type="NCBI Taxonomy" id="434235"/>
    <lineage>
        <taxon>Eukaryota</taxon>
        <taxon>Viridiplantae</taxon>
        <taxon>Streptophyta</taxon>
        <taxon>Embryophyta</taxon>
        <taxon>Tracheophyta</taxon>
        <taxon>Spermatophyta</taxon>
        <taxon>Magnoliopsida</taxon>
        <taxon>eudicotyledons</taxon>
        <taxon>Gunneridae</taxon>
        <taxon>Pentapetalae</taxon>
        <taxon>rosids</taxon>
        <taxon>malvids</taxon>
        <taxon>Sapindales</taxon>
        <taxon>Anacardiaceae</taxon>
        <taxon>Pistacia</taxon>
    </lineage>
</organism>
<dbReference type="Proteomes" id="UP001163603">
    <property type="component" value="Chromosome 7"/>
</dbReference>